<protein>
    <submittedName>
        <fullName evidence="3">Uncharacterized protein LOC103505504</fullName>
    </submittedName>
</protein>
<dbReference type="GeneID" id="103505504"/>
<feature type="chain" id="PRO_5010280739" evidence="1">
    <location>
        <begin position="22"/>
        <end position="190"/>
    </location>
</feature>
<sequence>MAPNRVALLWIVLCSSKTILGSQVILNPAVLPRIQIPGIPSVAYPANIPVHQIINGVPTLTHTIVGVNPLTGQSILSPAIVPNPAVSVVSKTAITGTVGTQYFPTTDANNNQVLVSIPSGQYFLTTDANNNHVLVLVPSGTLPQVTVPSTYSSVGYINGVPLVPPSVTVVNMEAPKSDNSTSPNGTQKHS</sequence>
<dbReference type="KEGG" id="dci:103505504"/>
<feature type="signal peptide" evidence="1">
    <location>
        <begin position="1"/>
        <end position="21"/>
    </location>
</feature>
<reference evidence="3" key="1">
    <citation type="submission" date="2025-08" db="UniProtKB">
        <authorList>
            <consortium name="RefSeq"/>
        </authorList>
    </citation>
    <scope>IDENTIFICATION</scope>
</reference>
<evidence type="ECO:0000313" key="2">
    <source>
        <dbReference type="Proteomes" id="UP000079169"/>
    </source>
</evidence>
<evidence type="ECO:0000256" key="1">
    <source>
        <dbReference type="SAM" id="SignalP"/>
    </source>
</evidence>
<dbReference type="AlphaFoldDB" id="A0A1S3CUM5"/>
<keyword evidence="2" id="KW-1185">Reference proteome</keyword>
<organism evidence="2 3">
    <name type="scientific">Diaphorina citri</name>
    <name type="common">Asian citrus psyllid</name>
    <dbReference type="NCBI Taxonomy" id="121845"/>
    <lineage>
        <taxon>Eukaryota</taxon>
        <taxon>Metazoa</taxon>
        <taxon>Ecdysozoa</taxon>
        <taxon>Arthropoda</taxon>
        <taxon>Hexapoda</taxon>
        <taxon>Insecta</taxon>
        <taxon>Pterygota</taxon>
        <taxon>Neoptera</taxon>
        <taxon>Paraneoptera</taxon>
        <taxon>Hemiptera</taxon>
        <taxon>Sternorrhyncha</taxon>
        <taxon>Psylloidea</taxon>
        <taxon>Psyllidae</taxon>
        <taxon>Diaphorininae</taxon>
        <taxon>Diaphorina</taxon>
    </lineage>
</organism>
<evidence type="ECO:0000313" key="3">
    <source>
        <dbReference type="RefSeq" id="XP_008468065.1"/>
    </source>
</evidence>
<accession>A0A1S3CUM5</accession>
<keyword evidence="1" id="KW-0732">Signal</keyword>
<gene>
    <name evidence="3" type="primary">LOC103505504</name>
</gene>
<dbReference type="Proteomes" id="UP000079169">
    <property type="component" value="Unplaced"/>
</dbReference>
<dbReference type="RefSeq" id="XP_008468065.1">
    <property type="nucleotide sequence ID" value="XM_008469843.3"/>
</dbReference>
<dbReference type="PaxDb" id="121845-A0A1S3CUM5"/>
<proteinExistence type="predicted"/>
<name>A0A1S3CUM5_DIACI</name>